<evidence type="ECO:0000313" key="9">
    <source>
        <dbReference type="Proteomes" id="UP000000768"/>
    </source>
</evidence>
<dbReference type="GO" id="GO:0004672">
    <property type="term" value="F:protein kinase activity"/>
    <property type="evidence" value="ECO:0000318"/>
    <property type="project" value="GO_Central"/>
</dbReference>
<dbReference type="PANTHER" id="PTHR14030">
    <property type="entry name" value="MITOTIC CHECKPOINT SERINE/THREONINE-PROTEIN KINASE BUB1"/>
    <property type="match status" value="1"/>
</dbReference>
<dbReference type="SMART" id="SM00220">
    <property type="entry name" value="S_TKc"/>
    <property type="match status" value="1"/>
</dbReference>
<evidence type="ECO:0008006" key="10">
    <source>
        <dbReference type="Google" id="ProtNLM"/>
    </source>
</evidence>
<evidence type="ECO:0000256" key="3">
    <source>
        <dbReference type="ARBA" id="ARBA00022838"/>
    </source>
</evidence>
<feature type="compositionally biased region" description="Low complexity" evidence="5">
    <location>
        <begin position="8"/>
        <end position="18"/>
    </location>
</feature>
<dbReference type="GO" id="GO:0005524">
    <property type="term" value="F:ATP binding"/>
    <property type="evidence" value="ECO:0007669"/>
    <property type="project" value="InterPro"/>
</dbReference>
<proteinExistence type="predicted"/>
<dbReference type="ExpressionAtlas" id="A0A1B6QEE8">
    <property type="expression patterns" value="baseline and differential"/>
</dbReference>
<evidence type="ECO:0000256" key="2">
    <source>
        <dbReference type="ARBA" id="ARBA00022454"/>
    </source>
</evidence>
<dbReference type="InterPro" id="IPR015661">
    <property type="entry name" value="Bub1/Mad3"/>
</dbReference>
<feature type="domain" description="Protein kinase" evidence="6">
    <location>
        <begin position="316"/>
        <end position="618"/>
    </location>
</feature>
<accession>A0A1B6QEE8</accession>
<dbReference type="EMBL" id="CM000761">
    <property type="protein sequence ID" value="KXG36289.1"/>
    <property type="molecule type" value="Genomic_DNA"/>
</dbReference>
<evidence type="ECO:0000256" key="4">
    <source>
        <dbReference type="ARBA" id="ARBA00023328"/>
    </source>
</evidence>
<dbReference type="SUPFAM" id="SSF56112">
    <property type="entry name" value="Protein kinase-like (PK-like)"/>
    <property type="match status" value="1"/>
</dbReference>
<evidence type="ECO:0000259" key="6">
    <source>
        <dbReference type="PROSITE" id="PS50011"/>
    </source>
</evidence>
<dbReference type="InterPro" id="IPR011009">
    <property type="entry name" value="Kinase-like_dom_sf"/>
</dbReference>
<evidence type="ECO:0000259" key="7">
    <source>
        <dbReference type="PROSITE" id="PS51489"/>
    </source>
</evidence>
<dbReference type="SMART" id="SM00777">
    <property type="entry name" value="Mad3_BUB1_I"/>
    <property type="match status" value="1"/>
</dbReference>
<dbReference type="PROSITE" id="PS00108">
    <property type="entry name" value="PROTEIN_KINASE_ST"/>
    <property type="match status" value="1"/>
</dbReference>
<feature type="domain" description="BUB1 N-terminal" evidence="7">
    <location>
        <begin position="25"/>
        <end position="188"/>
    </location>
</feature>
<dbReference type="GO" id="GO:0051754">
    <property type="term" value="P:meiotic sister chromatid cohesion, centromeric"/>
    <property type="evidence" value="ECO:0000318"/>
    <property type="project" value="GO_Central"/>
</dbReference>
<dbReference type="PANTHER" id="PTHR14030:SF4">
    <property type="entry name" value="BUB1 KINASE, ISOFORM A-RELATED"/>
    <property type="match status" value="1"/>
</dbReference>
<dbReference type="InterPro" id="IPR000719">
    <property type="entry name" value="Prot_kinase_dom"/>
</dbReference>
<feature type="region of interest" description="Disordered" evidence="5">
    <location>
        <begin position="238"/>
        <end position="261"/>
    </location>
</feature>
<dbReference type="InParanoid" id="A0A1B6QEE8"/>
<evidence type="ECO:0000256" key="1">
    <source>
        <dbReference type="ARBA" id="ARBA00004629"/>
    </source>
</evidence>
<dbReference type="FunFam" id="1.25.40.430:FF:000007">
    <property type="entry name" value="Mitotic checkpoint serine/threonine-protein kinase BUB1"/>
    <property type="match status" value="1"/>
</dbReference>
<dbReference type="PROSITE" id="PS50011">
    <property type="entry name" value="PROTEIN_KINASE_DOM"/>
    <property type="match status" value="1"/>
</dbReference>
<evidence type="ECO:0000313" key="8">
    <source>
        <dbReference type="EMBL" id="KXG36289.1"/>
    </source>
</evidence>
<reference evidence="9" key="2">
    <citation type="journal article" date="2018" name="Plant J.">
        <title>The Sorghum bicolor reference genome: improved assembly, gene annotations, a transcriptome atlas, and signatures of genome organization.</title>
        <authorList>
            <person name="McCormick R.F."/>
            <person name="Truong S.K."/>
            <person name="Sreedasyam A."/>
            <person name="Jenkins J."/>
            <person name="Shu S."/>
            <person name="Sims D."/>
            <person name="Kennedy M."/>
            <person name="Amirebrahimi M."/>
            <person name="Weers B.D."/>
            <person name="McKinley B."/>
            <person name="Mattison A."/>
            <person name="Morishige D.T."/>
            <person name="Grimwood J."/>
            <person name="Schmutz J."/>
            <person name="Mullet J.E."/>
        </authorList>
    </citation>
    <scope>NUCLEOTIDE SEQUENCE [LARGE SCALE GENOMIC DNA]</scope>
    <source>
        <strain evidence="9">cv. BTx623</strain>
    </source>
</reference>
<evidence type="ECO:0000256" key="5">
    <source>
        <dbReference type="SAM" id="MobiDB-lite"/>
    </source>
</evidence>
<dbReference type="AlphaFoldDB" id="A0A1B6QEE8"/>
<feature type="region of interest" description="Disordered" evidence="5">
    <location>
        <begin position="1"/>
        <end position="38"/>
    </location>
</feature>
<dbReference type="InterPro" id="IPR008271">
    <property type="entry name" value="Ser/Thr_kinase_AS"/>
</dbReference>
<keyword evidence="2" id="KW-0158">Chromosome</keyword>
<dbReference type="Gene3D" id="1.10.510.10">
    <property type="entry name" value="Transferase(Phosphotransferase) domain 1"/>
    <property type="match status" value="1"/>
</dbReference>
<gene>
    <name evidence="8" type="ORF">SORBI_3002G313700</name>
</gene>
<keyword evidence="9" id="KW-1185">Reference proteome</keyword>
<organism evidence="8 9">
    <name type="scientific">Sorghum bicolor</name>
    <name type="common">Sorghum</name>
    <name type="synonym">Sorghum vulgare</name>
    <dbReference type="NCBI Taxonomy" id="4558"/>
    <lineage>
        <taxon>Eukaryota</taxon>
        <taxon>Viridiplantae</taxon>
        <taxon>Streptophyta</taxon>
        <taxon>Embryophyta</taxon>
        <taxon>Tracheophyta</taxon>
        <taxon>Spermatophyta</taxon>
        <taxon>Magnoliopsida</taxon>
        <taxon>Liliopsida</taxon>
        <taxon>Poales</taxon>
        <taxon>Poaceae</taxon>
        <taxon>PACMAD clade</taxon>
        <taxon>Panicoideae</taxon>
        <taxon>Andropogonodae</taxon>
        <taxon>Andropogoneae</taxon>
        <taxon>Sorghinae</taxon>
        <taxon>Sorghum</taxon>
    </lineage>
</organism>
<comment type="subcellular location">
    <subcellularLocation>
        <location evidence="1">Chromosome</location>
        <location evidence="1">Centromere</location>
        <location evidence="1">Kinetochore</location>
    </subcellularLocation>
</comment>
<dbReference type="InterPro" id="IPR013212">
    <property type="entry name" value="Mad3/Bub1_I"/>
</dbReference>
<protein>
    <recommendedName>
        <fullName evidence="10">Protein kinase domain-containing protein</fullName>
    </recommendedName>
</protein>
<dbReference type="OrthoDB" id="248495at2759"/>
<dbReference type="GO" id="GO:0000776">
    <property type="term" value="C:kinetochore"/>
    <property type="evidence" value="ECO:0000318"/>
    <property type="project" value="GO_Central"/>
</dbReference>
<feature type="compositionally biased region" description="Basic and acidic residues" evidence="5">
    <location>
        <begin position="238"/>
        <end position="247"/>
    </location>
</feature>
<name>A0A1B6QEE8_SORBI</name>
<dbReference type="FunCoup" id="A0A1B6QEE8">
    <property type="interactions" value="68"/>
</dbReference>
<dbReference type="Pfam" id="PF00069">
    <property type="entry name" value="Pkinase"/>
    <property type="match status" value="1"/>
</dbReference>
<keyword evidence="4" id="KW-0137">Centromere</keyword>
<dbReference type="GO" id="GO:0007094">
    <property type="term" value="P:mitotic spindle assembly checkpoint signaling"/>
    <property type="evidence" value="ECO:0000318"/>
    <property type="project" value="GO_Central"/>
</dbReference>
<dbReference type="Proteomes" id="UP000000768">
    <property type="component" value="Chromosome 2"/>
</dbReference>
<keyword evidence="3" id="KW-0995">Kinetochore</keyword>
<reference evidence="8 9" key="1">
    <citation type="journal article" date="2009" name="Nature">
        <title>The Sorghum bicolor genome and the diversification of grasses.</title>
        <authorList>
            <person name="Paterson A.H."/>
            <person name="Bowers J.E."/>
            <person name="Bruggmann R."/>
            <person name="Dubchak I."/>
            <person name="Grimwood J."/>
            <person name="Gundlach H."/>
            <person name="Haberer G."/>
            <person name="Hellsten U."/>
            <person name="Mitros T."/>
            <person name="Poliakov A."/>
            <person name="Schmutz J."/>
            <person name="Spannagl M."/>
            <person name="Tang H."/>
            <person name="Wang X."/>
            <person name="Wicker T."/>
            <person name="Bharti A.K."/>
            <person name="Chapman J."/>
            <person name="Feltus F.A."/>
            <person name="Gowik U."/>
            <person name="Grigoriev I.V."/>
            <person name="Lyons E."/>
            <person name="Maher C.A."/>
            <person name="Martis M."/>
            <person name="Narechania A."/>
            <person name="Otillar R.P."/>
            <person name="Penning B.W."/>
            <person name="Salamov A.A."/>
            <person name="Wang Y."/>
            <person name="Zhang L."/>
            <person name="Carpita N.C."/>
            <person name="Freeling M."/>
            <person name="Gingle A.R."/>
            <person name="Hash C.T."/>
            <person name="Keller B."/>
            <person name="Klein P."/>
            <person name="Kresovich S."/>
            <person name="McCann M.C."/>
            <person name="Ming R."/>
            <person name="Peterson D.G."/>
            <person name="Mehboob-ur-Rahman"/>
            <person name="Ware D."/>
            <person name="Westhoff P."/>
            <person name="Mayer K.F."/>
            <person name="Messing J."/>
            <person name="Rokhsar D.S."/>
        </authorList>
    </citation>
    <scope>NUCLEOTIDE SEQUENCE [LARGE SCALE GENOMIC DNA]</scope>
    <source>
        <strain evidence="9">cv. BTx623</strain>
    </source>
</reference>
<dbReference type="GO" id="GO:0032991">
    <property type="term" value="C:protein-containing complex"/>
    <property type="evidence" value="ECO:0007669"/>
    <property type="project" value="UniProtKB-ARBA"/>
</dbReference>
<dbReference type="PROSITE" id="PS51489">
    <property type="entry name" value="BUB1_N"/>
    <property type="match status" value="1"/>
</dbReference>
<dbReference type="STRING" id="4558.A0A1B6QEE8"/>
<dbReference type="Pfam" id="PF08311">
    <property type="entry name" value="Mad3_BUB1_I"/>
    <property type="match status" value="1"/>
</dbReference>
<sequence length="618" mass="69913">MVVLERTPGAAPGAASSPLRKSPRFSREVASPSPPSDPILPYLRSISRAMDELGTGPQYDMATLDRLKHYLIECIAKYGDDYQYSTDPRLLKIWILYADAIEDFPSVYNQLEEKRMFLEHALLYESYALYLIAHGKVTEADKVYGIGISRKAEPLDNLKKMHLRFLKHLENIVEEADAEEKASLFFDSCCSPSATPIAPLGVSSRPLRVYSRKRRRPCMPTPTTAALDPIIMTLSPTTRDKLLDKPKPSKKQKNEPSVVDPWSASTRNTLLEKINGDLRTFSGYHKSNKVYYGKVPLTSPLNVLRNKVIELGGRKYQIKGSTGTGAFAKVYKATVDGTEEMVALKIQNPLFVLEFYMYRQLDLRISDVERPSFGYAHDMHIFSDVSVLVCDYLPYGTLLDVINSHLVVGRCMDEVLCMYYTIEMLNMLETLHSVGLIHGDVKPDNILVCYPSGEITEDTFRSEKRYEKNQGLCLVDWGRGIDLNLFPSPTEFNGDCGTSGFRCIEMQEHRNWTYQVDTYGLCVVVHMMLHGTGMSVEKVPRIGGGSEYRPKLPFKRYWNVDLWQKLFSTLLNPPSNDSDVAALQSLRASFREYMCSNRQLVGKLNQMLAKQKASLCSS</sequence>
<dbReference type="Gene3D" id="1.25.40.430">
    <property type="match status" value="1"/>
</dbReference>
<dbReference type="Gramene" id="KXG36289">
    <property type="protein sequence ID" value="KXG36289"/>
    <property type="gene ID" value="SORBI_3002G313700"/>
</dbReference>